<sequence>MSMPKYKDQTQNYTSRWIFFLKIGILFLLIMSCFFSFATFLKNDLMFNTLSMLLFFTFALIGFLWLLHFSLGLKKTKSEKNSDKSNFHLFNILDDPILITNERDTILFSNDAFKTWNSNHHSHRFSSLFTNNTKAEIALYQLKVKALRNEYAQEEICLEHSDFLKNSIFCGNILNVSVRSYRDAEEYILIWRFSKVKNLNIESNTTIKNFQYVYDHFDQAPAGLMVIDNTGIVQYINTTLALWLHIDNETIHHQKIHINKLFTFKTFIDEHYEISDDFKNIKTLKNGFLKSKDKQTPPVFLQIVAIEEYEQNDHIIYRFVVINSSSMTNKKNRISDDTQFLFNIIDHIPFAMGVLNTNKQLIYSNKFFQDLFDTSFKKNNLIEIHEILSSQSCHQIDHIFENLKTKQISSQWYETTFDNDRHLNFHIFNLFFDNYKESDAIAILSVQEKTEQKRIEDKMAEGQKMQAVGQLAGGIAHDFNNVLTAILMSCDLLLASHRSSDPTHADLINIKNNANRAASLVQQLLAFSRRQTLRPEVADLTDLLSDIRALLIPLLGSHTQLKVVHGRDLWRVKVDLSSFQRVVMNLVINARDAMPDGGVVHIKTSNMKAEDTKKLHYSSLEPHDYVVIDVQDTGTGIPKSIQEKMFEPFFTTKEVGKGTGLGLSMVYGIVKQTGGFIYCDSIEGQGTTFRIFLRRYTLSPADEHSNSPNIKIDVPFKNEKDSTINKNTDLSGSATVLLVEDEHAVRMGGVRALQSRGYQVLEAENGVEALEILEENNGAVDIVVSDVVMPEMDGPTLLSNMKQKYPDIKFVFVSGYAKDAFAKSLPKDAVFGFLSKPFTLKQLALKVKETLEE</sequence>
<dbReference type="InterPro" id="IPR036097">
    <property type="entry name" value="HisK_dim/P_sf"/>
</dbReference>
<reference evidence="8 9" key="1">
    <citation type="submission" date="2012-03" db="EMBL/GenBank/DDBJ databases">
        <title>The Genome Sequence of Bartonella tamiae Th239.</title>
        <authorList>
            <consortium name="The Broad Institute Genome Sequencing Platform"/>
            <consortium name="The Broad Institute Genome Sequencing Center for Infectious Disease"/>
            <person name="Feldgarden M."/>
            <person name="Kirby J."/>
            <person name="Kosoy M."/>
            <person name="Birtles R."/>
            <person name="Probert W.S."/>
            <person name="Chiaraviglio L."/>
            <person name="Young S.K."/>
            <person name="Zeng Q."/>
            <person name="Gargeya S."/>
            <person name="Fitzgerald M."/>
            <person name="Haas B."/>
            <person name="Abouelleil A."/>
            <person name="Alvarado L."/>
            <person name="Arachchi H.M."/>
            <person name="Berlin A."/>
            <person name="Chapman S.B."/>
            <person name="Gearin G."/>
            <person name="Goldberg J."/>
            <person name="Griggs A."/>
            <person name="Gujja S."/>
            <person name="Hansen M."/>
            <person name="Heiman D."/>
            <person name="Howarth C."/>
            <person name="Larimer J."/>
            <person name="Lui A."/>
            <person name="MacDonald P.J.P."/>
            <person name="McCowen C."/>
            <person name="Montmayeur A."/>
            <person name="Murphy C."/>
            <person name="Neiman D."/>
            <person name="Pearson M."/>
            <person name="Priest M."/>
            <person name="Roberts A."/>
            <person name="Saif S."/>
            <person name="Shea T."/>
            <person name="Sisk P."/>
            <person name="Stolte C."/>
            <person name="Sykes S."/>
            <person name="Wortman J."/>
            <person name="Nusbaum C."/>
            <person name="Birren B."/>
        </authorList>
    </citation>
    <scope>NUCLEOTIDE SEQUENCE [LARGE SCALE GENOMIC DNA]</scope>
    <source>
        <strain evidence="8 9">Th239</strain>
    </source>
</reference>
<feature type="modified residue" description="4-aspartylphosphate" evidence="4">
    <location>
        <position position="786"/>
    </location>
</feature>
<organism evidence="8 9">
    <name type="scientific">Bartonella tamiae Th239</name>
    <dbReference type="NCBI Taxonomy" id="1094558"/>
    <lineage>
        <taxon>Bacteria</taxon>
        <taxon>Pseudomonadati</taxon>
        <taxon>Pseudomonadota</taxon>
        <taxon>Alphaproteobacteria</taxon>
        <taxon>Hyphomicrobiales</taxon>
        <taxon>Bartonellaceae</taxon>
        <taxon>Bartonella</taxon>
    </lineage>
</organism>
<keyword evidence="5" id="KW-1133">Transmembrane helix</keyword>
<dbReference type="PANTHER" id="PTHR43065">
    <property type="entry name" value="SENSOR HISTIDINE KINASE"/>
    <property type="match status" value="1"/>
</dbReference>
<proteinExistence type="predicted"/>
<dbReference type="eggNOG" id="COG4191">
    <property type="taxonomic scope" value="Bacteria"/>
</dbReference>
<evidence type="ECO:0000313" key="8">
    <source>
        <dbReference type="EMBL" id="EJF88796.1"/>
    </source>
</evidence>
<dbReference type="PATRIC" id="fig|1094558.3.peg.1448"/>
<dbReference type="SMART" id="SM00387">
    <property type="entry name" value="HATPase_c"/>
    <property type="match status" value="1"/>
</dbReference>
<dbReference type="Gene3D" id="1.10.287.130">
    <property type="match status" value="1"/>
</dbReference>
<feature type="transmembrane region" description="Helical" evidence="5">
    <location>
        <begin position="20"/>
        <end position="41"/>
    </location>
</feature>
<gene>
    <name evidence="8" type="ORF">ME5_01347</name>
</gene>
<dbReference type="STRING" id="1094558.ME5_01347"/>
<dbReference type="PROSITE" id="PS50110">
    <property type="entry name" value="RESPONSE_REGULATORY"/>
    <property type="match status" value="1"/>
</dbReference>
<dbReference type="PANTHER" id="PTHR43065:SF42">
    <property type="entry name" value="TWO-COMPONENT SENSOR PPRA"/>
    <property type="match status" value="1"/>
</dbReference>
<dbReference type="EC" id="2.7.13.3" evidence="2"/>
<evidence type="ECO:0000256" key="3">
    <source>
        <dbReference type="ARBA" id="ARBA00022553"/>
    </source>
</evidence>
<dbReference type="SMART" id="SM00388">
    <property type="entry name" value="HisKA"/>
    <property type="match status" value="1"/>
</dbReference>
<dbReference type="Gene3D" id="3.30.450.20">
    <property type="entry name" value="PAS domain"/>
    <property type="match status" value="1"/>
</dbReference>
<dbReference type="SUPFAM" id="SSF55874">
    <property type="entry name" value="ATPase domain of HSP90 chaperone/DNA topoisomerase II/histidine kinase"/>
    <property type="match status" value="1"/>
</dbReference>
<evidence type="ECO:0000256" key="1">
    <source>
        <dbReference type="ARBA" id="ARBA00000085"/>
    </source>
</evidence>
<dbReference type="PROSITE" id="PS50109">
    <property type="entry name" value="HIS_KIN"/>
    <property type="match status" value="1"/>
</dbReference>
<dbReference type="PROSITE" id="PS51257">
    <property type="entry name" value="PROKAR_LIPOPROTEIN"/>
    <property type="match status" value="1"/>
</dbReference>
<dbReference type="Proteomes" id="UP000008952">
    <property type="component" value="Unassembled WGS sequence"/>
</dbReference>
<feature type="transmembrane region" description="Helical" evidence="5">
    <location>
        <begin position="47"/>
        <end position="67"/>
    </location>
</feature>
<dbReference type="PRINTS" id="PR00344">
    <property type="entry name" value="BCTRLSENSOR"/>
</dbReference>
<keyword evidence="3 4" id="KW-0597">Phosphoprotein</keyword>
<keyword evidence="5" id="KW-0472">Membrane</keyword>
<evidence type="ECO:0000313" key="9">
    <source>
        <dbReference type="Proteomes" id="UP000008952"/>
    </source>
</evidence>
<dbReference type="Pfam" id="PF02518">
    <property type="entry name" value="HATPase_c"/>
    <property type="match status" value="1"/>
</dbReference>
<dbReference type="GO" id="GO:0000155">
    <property type="term" value="F:phosphorelay sensor kinase activity"/>
    <property type="evidence" value="ECO:0007669"/>
    <property type="project" value="InterPro"/>
</dbReference>
<dbReference type="InterPro" id="IPR004358">
    <property type="entry name" value="Sig_transdc_His_kin-like_C"/>
</dbReference>
<dbReference type="SMART" id="SM00448">
    <property type="entry name" value="REC"/>
    <property type="match status" value="1"/>
</dbReference>
<dbReference type="FunFam" id="1.10.287.130:FF:000037">
    <property type="entry name" value="Hybrid sensor histidine kinase/response regulator"/>
    <property type="match status" value="1"/>
</dbReference>
<evidence type="ECO:0000259" key="7">
    <source>
        <dbReference type="PROSITE" id="PS50110"/>
    </source>
</evidence>
<feature type="domain" description="Response regulatory" evidence="7">
    <location>
        <begin position="735"/>
        <end position="851"/>
    </location>
</feature>
<feature type="domain" description="Histidine kinase" evidence="6">
    <location>
        <begin position="474"/>
        <end position="697"/>
    </location>
</feature>
<dbReference type="InterPro" id="IPR005467">
    <property type="entry name" value="His_kinase_dom"/>
</dbReference>
<dbReference type="InterPro" id="IPR011006">
    <property type="entry name" value="CheY-like_superfamily"/>
</dbReference>
<keyword evidence="9" id="KW-1185">Reference proteome</keyword>
<comment type="caution">
    <text evidence="8">The sequence shown here is derived from an EMBL/GenBank/DDBJ whole genome shotgun (WGS) entry which is preliminary data.</text>
</comment>
<dbReference type="SUPFAM" id="SSF47384">
    <property type="entry name" value="Homodimeric domain of signal transducing histidine kinase"/>
    <property type="match status" value="1"/>
</dbReference>
<dbReference type="Gene3D" id="3.30.565.10">
    <property type="entry name" value="Histidine kinase-like ATPase, C-terminal domain"/>
    <property type="match status" value="1"/>
</dbReference>
<evidence type="ECO:0000256" key="5">
    <source>
        <dbReference type="SAM" id="Phobius"/>
    </source>
</evidence>
<name>J0QSF4_9HYPH</name>
<dbReference type="Pfam" id="PF00072">
    <property type="entry name" value="Response_reg"/>
    <property type="match status" value="1"/>
</dbReference>
<keyword evidence="5" id="KW-0812">Transmembrane</keyword>
<dbReference type="InterPro" id="IPR001789">
    <property type="entry name" value="Sig_transdc_resp-reg_receiver"/>
</dbReference>
<dbReference type="Pfam" id="PF00512">
    <property type="entry name" value="HisKA"/>
    <property type="match status" value="1"/>
</dbReference>
<dbReference type="AlphaFoldDB" id="J0QSF4"/>
<dbReference type="InterPro" id="IPR036890">
    <property type="entry name" value="HATPase_C_sf"/>
</dbReference>
<accession>J0QSF4</accession>
<dbReference type="CDD" id="cd00082">
    <property type="entry name" value="HisKA"/>
    <property type="match status" value="1"/>
</dbReference>
<protein>
    <recommendedName>
        <fullName evidence="2">histidine kinase</fullName>
        <ecNumber evidence="2">2.7.13.3</ecNumber>
    </recommendedName>
</protein>
<dbReference type="EMBL" id="AIMB01000008">
    <property type="protein sequence ID" value="EJF88796.1"/>
    <property type="molecule type" value="Genomic_DNA"/>
</dbReference>
<dbReference type="InterPro" id="IPR003594">
    <property type="entry name" value="HATPase_dom"/>
</dbReference>
<dbReference type="Gene3D" id="3.40.50.2300">
    <property type="match status" value="1"/>
</dbReference>
<dbReference type="eggNOG" id="COG0784">
    <property type="taxonomic scope" value="Bacteria"/>
</dbReference>
<dbReference type="OrthoDB" id="9796100at2"/>
<dbReference type="SUPFAM" id="SSF52172">
    <property type="entry name" value="CheY-like"/>
    <property type="match status" value="1"/>
</dbReference>
<dbReference type="InterPro" id="IPR003661">
    <property type="entry name" value="HisK_dim/P_dom"/>
</dbReference>
<dbReference type="RefSeq" id="WP_008039639.1">
    <property type="nucleotide sequence ID" value="NZ_JH725147.1"/>
</dbReference>
<dbReference type="HOGENOM" id="CLU_000445_114_51_5"/>
<evidence type="ECO:0000256" key="4">
    <source>
        <dbReference type="PROSITE-ProRule" id="PRU00169"/>
    </source>
</evidence>
<evidence type="ECO:0000259" key="6">
    <source>
        <dbReference type="PROSITE" id="PS50109"/>
    </source>
</evidence>
<comment type="catalytic activity">
    <reaction evidence="1">
        <text>ATP + protein L-histidine = ADP + protein N-phospho-L-histidine.</text>
        <dbReference type="EC" id="2.7.13.3"/>
    </reaction>
</comment>
<evidence type="ECO:0000256" key="2">
    <source>
        <dbReference type="ARBA" id="ARBA00012438"/>
    </source>
</evidence>